<proteinExistence type="predicted"/>
<feature type="domain" description="N-acetyltransferase" evidence="3">
    <location>
        <begin position="1"/>
        <end position="120"/>
    </location>
</feature>
<dbReference type="GO" id="GO:0016747">
    <property type="term" value="F:acyltransferase activity, transferring groups other than amino-acyl groups"/>
    <property type="evidence" value="ECO:0007669"/>
    <property type="project" value="InterPro"/>
</dbReference>
<keyword evidence="1" id="KW-0808">Transferase</keyword>
<organism evidence="4">
    <name type="scientific">marine sediment metagenome</name>
    <dbReference type="NCBI Taxonomy" id="412755"/>
    <lineage>
        <taxon>unclassified sequences</taxon>
        <taxon>metagenomes</taxon>
        <taxon>ecological metagenomes</taxon>
    </lineage>
</organism>
<dbReference type="PANTHER" id="PTHR43877">
    <property type="entry name" value="AMINOALKYLPHOSPHONATE N-ACETYLTRANSFERASE-RELATED-RELATED"/>
    <property type="match status" value="1"/>
</dbReference>
<keyword evidence="2" id="KW-0012">Acyltransferase</keyword>
<dbReference type="InterPro" id="IPR016181">
    <property type="entry name" value="Acyl_CoA_acyltransferase"/>
</dbReference>
<dbReference type="InterPro" id="IPR050832">
    <property type="entry name" value="Bact_Acetyltransf"/>
</dbReference>
<dbReference type="SUPFAM" id="SSF55729">
    <property type="entry name" value="Acyl-CoA N-acyltransferases (Nat)"/>
    <property type="match status" value="1"/>
</dbReference>
<evidence type="ECO:0000259" key="3">
    <source>
        <dbReference type="PROSITE" id="PS51186"/>
    </source>
</evidence>
<dbReference type="PROSITE" id="PS51186">
    <property type="entry name" value="GNAT"/>
    <property type="match status" value="1"/>
</dbReference>
<reference evidence="4" key="1">
    <citation type="journal article" date="2014" name="Front. Microbiol.">
        <title>High frequency of phylogenetically diverse reductive dehalogenase-homologous genes in deep subseafloor sedimentary metagenomes.</title>
        <authorList>
            <person name="Kawai M."/>
            <person name="Futagami T."/>
            <person name="Toyoda A."/>
            <person name="Takaki Y."/>
            <person name="Nishi S."/>
            <person name="Hori S."/>
            <person name="Arai W."/>
            <person name="Tsubouchi T."/>
            <person name="Morono Y."/>
            <person name="Uchiyama I."/>
            <person name="Ito T."/>
            <person name="Fujiyama A."/>
            <person name="Inagaki F."/>
            <person name="Takami H."/>
        </authorList>
    </citation>
    <scope>NUCLEOTIDE SEQUENCE</scope>
    <source>
        <strain evidence="4">Expedition CK06-06</strain>
    </source>
</reference>
<comment type="caution">
    <text evidence="4">The sequence shown here is derived from an EMBL/GenBank/DDBJ whole genome shotgun (WGS) entry which is preliminary data.</text>
</comment>
<dbReference type="CDD" id="cd04301">
    <property type="entry name" value="NAT_SF"/>
    <property type="match status" value="1"/>
</dbReference>
<evidence type="ECO:0000256" key="2">
    <source>
        <dbReference type="ARBA" id="ARBA00023315"/>
    </source>
</evidence>
<evidence type="ECO:0000313" key="4">
    <source>
        <dbReference type="EMBL" id="GAF91592.1"/>
    </source>
</evidence>
<name>X0TTU4_9ZZZZ</name>
<evidence type="ECO:0000256" key="1">
    <source>
        <dbReference type="ARBA" id="ARBA00022679"/>
    </source>
</evidence>
<gene>
    <name evidence="4" type="ORF">S01H1_25696</name>
</gene>
<dbReference type="AlphaFoldDB" id="X0TTU4"/>
<dbReference type="EMBL" id="BARS01015539">
    <property type="protein sequence ID" value="GAF91592.1"/>
    <property type="molecule type" value="Genomic_DNA"/>
</dbReference>
<dbReference type="Pfam" id="PF00583">
    <property type="entry name" value="Acetyltransf_1"/>
    <property type="match status" value="1"/>
</dbReference>
<protein>
    <recommendedName>
        <fullName evidence="3">N-acetyltransferase domain-containing protein</fullName>
    </recommendedName>
</protein>
<dbReference type="Gene3D" id="3.40.630.30">
    <property type="match status" value="1"/>
</dbReference>
<sequence length="120" mass="13606">MELDYRNILPLLVWNGGRVVADGTLHLEAGIWTSHVGKMRLLVHPSFRRRGIGNVLMHELITVADELGLHKLVYECAEEQTSLMGFLRRCDFDEIARLPDFIQDGTGQRHAMVLLAQQLA</sequence>
<accession>X0TTU4</accession>
<dbReference type="InterPro" id="IPR000182">
    <property type="entry name" value="GNAT_dom"/>
</dbReference>